<dbReference type="GO" id="GO:0016887">
    <property type="term" value="F:ATP hydrolysis activity"/>
    <property type="evidence" value="ECO:0007669"/>
    <property type="project" value="InterPro"/>
</dbReference>
<dbReference type="GO" id="GO:0043190">
    <property type="term" value="C:ATP-binding cassette (ABC) transporter complex"/>
    <property type="evidence" value="ECO:0007669"/>
    <property type="project" value="UniProtKB-ARBA"/>
</dbReference>
<evidence type="ECO:0000256" key="4">
    <source>
        <dbReference type="ARBA" id="ARBA00022840"/>
    </source>
</evidence>
<dbReference type="RefSeq" id="WP_119837760.1">
    <property type="nucleotide sequence ID" value="NZ_CP060436.1"/>
</dbReference>
<keyword evidence="6" id="KW-1185">Reference proteome</keyword>
<protein>
    <submittedName>
        <fullName evidence="5">Vitamin B12 import ATP-binding protein BtuD</fullName>
    </submittedName>
</protein>
<dbReference type="GO" id="GO:0140359">
    <property type="term" value="F:ABC-type transporter activity"/>
    <property type="evidence" value="ECO:0007669"/>
    <property type="project" value="UniProtKB-ARBA"/>
</dbReference>
<dbReference type="SUPFAM" id="SSF50331">
    <property type="entry name" value="MOP-like"/>
    <property type="match status" value="1"/>
</dbReference>
<dbReference type="Pfam" id="PF00005">
    <property type="entry name" value="ABC_tran"/>
    <property type="match status" value="1"/>
</dbReference>
<evidence type="ECO:0000256" key="1">
    <source>
        <dbReference type="ARBA" id="ARBA00005417"/>
    </source>
</evidence>
<dbReference type="Gene3D" id="2.40.50.100">
    <property type="match status" value="1"/>
</dbReference>
<keyword evidence="4 5" id="KW-0067">ATP-binding</keyword>
<dbReference type="SMART" id="SM00382">
    <property type="entry name" value="AAA"/>
    <property type="match status" value="1"/>
</dbReference>
<dbReference type="InterPro" id="IPR017871">
    <property type="entry name" value="ABC_transporter-like_CS"/>
</dbReference>
<dbReference type="FunFam" id="3.40.50.300:FF:000042">
    <property type="entry name" value="Maltose/maltodextrin ABC transporter, ATP-binding protein"/>
    <property type="match status" value="1"/>
</dbReference>
<name>A0A418SL58_9RHOB</name>
<dbReference type="GO" id="GO:0005524">
    <property type="term" value="F:ATP binding"/>
    <property type="evidence" value="ECO:0007669"/>
    <property type="project" value="UniProtKB-KW"/>
</dbReference>
<accession>A0A418SL58</accession>
<comment type="similarity">
    <text evidence="1">Belongs to the ABC transporter superfamily.</text>
</comment>
<dbReference type="PROSITE" id="PS00211">
    <property type="entry name" value="ABC_TRANSPORTER_1"/>
    <property type="match status" value="1"/>
</dbReference>
<dbReference type="OrthoDB" id="9802264at2"/>
<keyword evidence="3" id="KW-0547">Nucleotide-binding</keyword>
<dbReference type="EMBL" id="CP060436">
    <property type="protein sequence ID" value="QPM90877.1"/>
    <property type="molecule type" value="Genomic_DNA"/>
</dbReference>
<dbReference type="KEGG" id="palw:PSAL_021190"/>
<keyword evidence="2" id="KW-0813">Transport</keyword>
<dbReference type="InterPro" id="IPR003439">
    <property type="entry name" value="ABC_transporter-like_ATP-bd"/>
</dbReference>
<dbReference type="AlphaFoldDB" id="A0A418SL58"/>
<dbReference type="Proteomes" id="UP000283786">
    <property type="component" value="Chromosome"/>
</dbReference>
<dbReference type="SUPFAM" id="SSF52540">
    <property type="entry name" value="P-loop containing nucleoside triphosphate hydrolases"/>
    <property type="match status" value="1"/>
</dbReference>
<evidence type="ECO:0000313" key="6">
    <source>
        <dbReference type="Proteomes" id="UP000283786"/>
    </source>
</evidence>
<dbReference type="InterPro" id="IPR008995">
    <property type="entry name" value="Mo/tungstate-bd_C_term_dom"/>
</dbReference>
<sequence length="377" mass="40950">MTDISLYLRDLTKSYDGRTTVLTVDDLEIRKGEFVSLLGPSGSGKTTTLMIVGGFETPTQGEVILNGRSVGDVPPYKRNVGMVFQNYALFPHMSVGRNVGYPLKMRRVSRSDTRARAEAALKMVGLGGYFDRFPSELSGGQQQRVALARALVFEPELVLLDEPFGALDKNLREQMQIELKRIHADTGATMIFVTHDQSEAMVMSDRIVVFSGGRIEQVGVPAEIYARPKTRFVAEFIGDSNIMPCRLAADGTVDIDDIGTRRPAVTPGLAPGHYEALVRPENIEVVGAGQEVPAGALRARMVEKFDYGDMAVMICTLGGTELRIKQPAMRVAGFRAGEDLAVVIPDRAVHVIDETFSPADAQTDGAAPAGEARCSRT</sequence>
<proteinExistence type="inferred from homology"/>
<evidence type="ECO:0000313" key="5">
    <source>
        <dbReference type="EMBL" id="QPM90877.1"/>
    </source>
</evidence>
<dbReference type="InterPro" id="IPR050093">
    <property type="entry name" value="ABC_SmlMolc_Importer"/>
</dbReference>
<dbReference type="InterPro" id="IPR027417">
    <property type="entry name" value="P-loop_NTPase"/>
</dbReference>
<dbReference type="InterPro" id="IPR003593">
    <property type="entry name" value="AAA+_ATPase"/>
</dbReference>
<dbReference type="PANTHER" id="PTHR42781:SF4">
    <property type="entry name" value="SPERMIDINE_PUTRESCINE IMPORT ATP-BINDING PROTEIN POTA"/>
    <property type="match status" value="1"/>
</dbReference>
<dbReference type="PANTHER" id="PTHR42781">
    <property type="entry name" value="SPERMIDINE/PUTRESCINE IMPORT ATP-BINDING PROTEIN POTA"/>
    <property type="match status" value="1"/>
</dbReference>
<reference evidence="5 6" key="1">
    <citation type="submission" date="2020-08" db="EMBL/GenBank/DDBJ databases">
        <title>Genome sequence of Rhodobacteraceae bacterium Lw-13e.</title>
        <authorList>
            <person name="Poehlein A."/>
            <person name="Wolter L."/>
            <person name="Daniel R."/>
            <person name="Brinkhoff T."/>
        </authorList>
    </citation>
    <scope>NUCLEOTIDE SEQUENCE [LARGE SCALE GENOMIC DNA]</scope>
    <source>
        <strain evidence="5 6">Lw-13e</strain>
    </source>
</reference>
<evidence type="ECO:0000256" key="3">
    <source>
        <dbReference type="ARBA" id="ARBA00022741"/>
    </source>
</evidence>
<organism evidence="5 6">
    <name type="scientific">Pseudooceanicola algae</name>
    <dbReference type="NCBI Taxonomy" id="1537215"/>
    <lineage>
        <taxon>Bacteria</taxon>
        <taxon>Pseudomonadati</taxon>
        <taxon>Pseudomonadota</taxon>
        <taxon>Alphaproteobacteria</taxon>
        <taxon>Rhodobacterales</taxon>
        <taxon>Paracoccaceae</taxon>
        <taxon>Pseudooceanicola</taxon>
    </lineage>
</organism>
<gene>
    <name evidence="5" type="primary">btuD_9</name>
    <name evidence="5" type="ORF">PSAL_021190</name>
</gene>
<dbReference type="Gene3D" id="3.40.50.300">
    <property type="entry name" value="P-loop containing nucleotide triphosphate hydrolases"/>
    <property type="match status" value="1"/>
</dbReference>
<dbReference type="PROSITE" id="PS50893">
    <property type="entry name" value="ABC_TRANSPORTER_2"/>
    <property type="match status" value="1"/>
</dbReference>
<evidence type="ECO:0000256" key="2">
    <source>
        <dbReference type="ARBA" id="ARBA00022448"/>
    </source>
</evidence>